<feature type="compositionally biased region" description="Basic residues" evidence="1">
    <location>
        <begin position="159"/>
        <end position="176"/>
    </location>
</feature>
<feature type="compositionally biased region" description="Basic residues" evidence="1">
    <location>
        <begin position="736"/>
        <end position="763"/>
    </location>
</feature>
<gene>
    <name evidence="2" type="ORF">AVDCRST_MAG53-1179</name>
</gene>
<sequence>EHHAGSAFSARGRAGGRRRRAHAARAPADRAGGLARPPAALRRVRRPGRLRLSALGPSGRTDADRRRAADVRGGARARARAGGRLPGARLPPAGRRRRPALRDRRGRGTDGRRHPAALRRLAQLERARDGRGGGARHASEPQRALPRTGRVGPLDHALGRRAARRARRSARIRAGTRRAPAPARVGGARALPALRRAGRRAQPRVAVLLRRGLRRAARALPRRRSPGRRHRWPPAADRARRRPDRPHARRARRPTTRRRYPLARLPRAGGRPRRAKPGRLQLEPQLLAAGLATRRSRAPPDQGEGALVLEGDGAAALRRGALGARAALRPRSRRHPPARGRTRLVSEHRRDRPRPALRGVPHRRLRLAGLRGGGARAGRGLGHLPHRGPPAAAGRHLQRLGLHAASDPAADARCPDDVPRLRPARPDDGASRARGRPRGRPPGAGRAGGDDDPLPGVRRARPAHDVRPGARGVPGRAGAARALELRTYLGGRPGVARRGHLALRPGEERAPPRPAGHPVHRAPRPATRTAGGLPLRDQGGLLPAVLGGHGAHAADGRDSRACRVRLHPGQLRLRPRPVHHPRPRRPLVGRGVLPGHRLGDVRPHADGRPALRAGRGRRGGDRGGVRGRRGGLARRYPRTRGARPRPDEPRRRGGGRELVARRAARRRSPGGRADRPRVAALAAPAQDTLRGGGAPPGAGPQRPAGRAGTDAACTRALARRSAGRGGLCPQAPPGAVRRRSGGPHARGARRAARRARCGPRRPRPPAGLVGAAAPDGAAL</sequence>
<feature type="non-terminal residue" evidence="2">
    <location>
        <position position="779"/>
    </location>
</feature>
<feature type="compositionally biased region" description="Basic and acidic residues" evidence="1">
    <location>
        <begin position="344"/>
        <end position="354"/>
    </location>
</feature>
<feature type="compositionally biased region" description="Basic and acidic residues" evidence="1">
    <location>
        <begin position="597"/>
        <end position="609"/>
    </location>
</feature>
<feature type="compositionally biased region" description="Basic residues" evidence="1">
    <location>
        <begin position="217"/>
        <end position="232"/>
    </location>
</feature>
<feature type="compositionally biased region" description="Basic and acidic residues" evidence="1">
    <location>
        <begin position="644"/>
        <end position="660"/>
    </location>
</feature>
<protein>
    <submittedName>
        <fullName evidence="2">Uncharacterized protein</fullName>
    </submittedName>
</protein>
<feature type="compositionally biased region" description="Basic and acidic residues" evidence="1">
    <location>
        <begin position="413"/>
        <end position="431"/>
    </location>
</feature>
<dbReference type="EMBL" id="CADCVR010000001">
    <property type="protein sequence ID" value="CAA9469739.1"/>
    <property type="molecule type" value="Genomic_DNA"/>
</dbReference>
<feature type="region of interest" description="Disordered" evidence="1">
    <location>
        <begin position="505"/>
        <end position="534"/>
    </location>
</feature>
<accession>A0A6J4RFI5</accession>
<feature type="compositionally biased region" description="Basic residues" evidence="1">
    <location>
        <begin position="14"/>
        <end position="23"/>
    </location>
</feature>
<feature type="compositionally biased region" description="Low complexity" evidence="1">
    <location>
        <begin position="699"/>
        <end position="708"/>
    </location>
</feature>
<name>A0A6J4RFI5_9ACTN</name>
<feature type="region of interest" description="Disordered" evidence="1">
    <location>
        <begin position="329"/>
        <end position="478"/>
    </location>
</feature>
<feature type="compositionally biased region" description="Basic and acidic residues" evidence="1">
    <location>
        <begin position="100"/>
        <end position="113"/>
    </location>
</feature>
<feature type="compositionally biased region" description="Basic residues" evidence="1">
    <location>
        <begin position="573"/>
        <end position="587"/>
    </location>
</feature>
<evidence type="ECO:0000313" key="2">
    <source>
        <dbReference type="EMBL" id="CAA9469739.1"/>
    </source>
</evidence>
<feature type="compositionally biased region" description="Basic residues" evidence="1">
    <location>
        <begin position="625"/>
        <end position="643"/>
    </location>
</feature>
<feature type="compositionally biased region" description="Basic residues" evidence="1">
    <location>
        <begin position="329"/>
        <end position="342"/>
    </location>
</feature>
<feature type="compositionally biased region" description="Gly residues" evidence="1">
    <location>
        <begin position="370"/>
        <end position="381"/>
    </location>
</feature>
<feature type="compositionally biased region" description="Low complexity" evidence="1">
    <location>
        <begin position="1"/>
        <end position="12"/>
    </location>
</feature>
<feature type="compositionally biased region" description="Basic residues" evidence="1">
    <location>
        <begin position="239"/>
        <end position="261"/>
    </location>
</feature>
<proteinExistence type="predicted"/>
<feature type="compositionally biased region" description="Basic and acidic residues" evidence="1">
    <location>
        <begin position="61"/>
        <end position="70"/>
    </location>
</feature>
<feature type="compositionally biased region" description="Low complexity" evidence="1">
    <location>
        <begin position="177"/>
        <end position="186"/>
    </location>
</feature>
<evidence type="ECO:0000256" key="1">
    <source>
        <dbReference type="SAM" id="MobiDB-lite"/>
    </source>
</evidence>
<feature type="non-terminal residue" evidence="2">
    <location>
        <position position="1"/>
    </location>
</feature>
<organism evidence="2">
    <name type="scientific">uncultured Solirubrobacteraceae bacterium</name>
    <dbReference type="NCBI Taxonomy" id="1162706"/>
    <lineage>
        <taxon>Bacteria</taxon>
        <taxon>Bacillati</taxon>
        <taxon>Actinomycetota</taxon>
        <taxon>Thermoleophilia</taxon>
        <taxon>Solirubrobacterales</taxon>
        <taxon>Solirubrobacteraceae</taxon>
        <taxon>environmental samples</taxon>
    </lineage>
</organism>
<feature type="compositionally biased region" description="Low complexity" evidence="1">
    <location>
        <begin position="766"/>
        <end position="779"/>
    </location>
</feature>
<feature type="compositionally biased region" description="Low complexity" evidence="1">
    <location>
        <begin position="469"/>
        <end position="478"/>
    </location>
</feature>
<feature type="compositionally biased region" description="Basic and acidic residues" evidence="1">
    <location>
        <begin position="122"/>
        <end position="131"/>
    </location>
</feature>
<feature type="compositionally biased region" description="Low complexity" evidence="1">
    <location>
        <begin position="24"/>
        <end position="41"/>
    </location>
</feature>
<feature type="region of interest" description="Disordered" evidence="1">
    <location>
        <begin position="1"/>
        <end position="186"/>
    </location>
</feature>
<feature type="compositionally biased region" description="Low complexity" evidence="1">
    <location>
        <begin position="82"/>
        <end position="93"/>
    </location>
</feature>
<reference evidence="2" key="1">
    <citation type="submission" date="2020-02" db="EMBL/GenBank/DDBJ databases">
        <authorList>
            <person name="Meier V. D."/>
        </authorList>
    </citation>
    <scope>NUCLEOTIDE SEQUENCE</scope>
    <source>
        <strain evidence="2">AVDCRST_MAG53</strain>
    </source>
</reference>
<feature type="region of interest" description="Disordered" evidence="1">
    <location>
        <begin position="573"/>
        <end position="779"/>
    </location>
</feature>
<feature type="region of interest" description="Disordered" evidence="1">
    <location>
        <begin position="217"/>
        <end position="282"/>
    </location>
</feature>
<dbReference type="AlphaFoldDB" id="A0A6J4RFI5"/>